<reference evidence="2 3" key="1">
    <citation type="submission" date="2009-01" db="EMBL/GenBank/DDBJ databases">
        <authorList>
            <person name="Fulton L."/>
            <person name="Clifton S."/>
            <person name="Fulton B."/>
            <person name="Xu J."/>
            <person name="Minx P."/>
            <person name="Pepin K.H."/>
            <person name="Johnson M."/>
            <person name="Bhonagiri V."/>
            <person name="Nash W.E."/>
            <person name="Mardis E.R."/>
            <person name="Wilson R.K."/>
        </authorList>
    </citation>
    <scope>NUCLEOTIDE SEQUENCE [LARGE SCALE GENOMIC DNA]</scope>
    <source>
        <strain evidence="2 3">DSM 15981</strain>
    </source>
</reference>
<evidence type="ECO:0000313" key="2">
    <source>
        <dbReference type="EMBL" id="EEG52684.1"/>
    </source>
</evidence>
<evidence type="ECO:0000313" key="3">
    <source>
        <dbReference type="Proteomes" id="UP000004756"/>
    </source>
</evidence>
<dbReference type="HOGENOM" id="CLU_3116165_0_0_9"/>
<keyword evidence="1" id="KW-1133">Transmembrane helix</keyword>
<keyword evidence="1" id="KW-0472">Membrane</keyword>
<reference evidence="2 3" key="2">
    <citation type="submission" date="2009-02" db="EMBL/GenBank/DDBJ databases">
        <title>Draft genome sequence of Clostridium asparagiforme (DSM 15981).</title>
        <authorList>
            <person name="Sudarsanam P."/>
            <person name="Ley R."/>
            <person name="Guruge J."/>
            <person name="Turnbaugh P.J."/>
            <person name="Mahowald M."/>
            <person name="Liep D."/>
            <person name="Gordon J."/>
        </authorList>
    </citation>
    <scope>NUCLEOTIDE SEQUENCE [LARGE SCALE GENOMIC DNA]</scope>
    <source>
        <strain evidence="2 3">DSM 15981</strain>
    </source>
</reference>
<accession>C0D7H9</accession>
<proteinExistence type="predicted"/>
<feature type="transmembrane region" description="Helical" evidence="1">
    <location>
        <begin position="21"/>
        <end position="40"/>
    </location>
</feature>
<dbReference type="AlphaFoldDB" id="C0D7H9"/>
<sequence length="50" mass="5470">MAVTGRPLGDCQAAARRPPGVVVFILSLFSYFFNCAFMDITGNYSSFLCD</sequence>
<name>C0D7H9_9FIRM</name>
<gene>
    <name evidence="2" type="ORF">CLOSTASPAR_05226</name>
</gene>
<dbReference type="Proteomes" id="UP000004756">
    <property type="component" value="Unassembled WGS sequence"/>
</dbReference>
<keyword evidence="1" id="KW-0812">Transmembrane</keyword>
<protein>
    <submittedName>
        <fullName evidence="2">Uncharacterized protein</fullName>
    </submittedName>
</protein>
<comment type="caution">
    <text evidence="2">The sequence shown here is derived from an EMBL/GenBank/DDBJ whole genome shotgun (WGS) entry which is preliminary data.</text>
</comment>
<evidence type="ECO:0000256" key="1">
    <source>
        <dbReference type="SAM" id="Phobius"/>
    </source>
</evidence>
<dbReference type="EMBL" id="ACCJ01000435">
    <property type="protein sequence ID" value="EEG52684.1"/>
    <property type="molecule type" value="Genomic_DNA"/>
</dbReference>
<keyword evidence="3" id="KW-1185">Reference proteome</keyword>
<organism evidence="2 3">
    <name type="scientific">[Clostridium] asparagiforme DSM 15981</name>
    <dbReference type="NCBI Taxonomy" id="518636"/>
    <lineage>
        <taxon>Bacteria</taxon>
        <taxon>Bacillati</taxon>
        <taxon>Bacillota</taxon>
        <taxon>Clostridia</taxon>
        <taxon>Lachnospirales</taxon>
        <taxon>Lachnospiraceae</taxon>
        <taxon>Enterocloster</taxon>
    </lineage>
</organism>